<dbReference type="PROSITE" id="PS50082">
    <property type="entry name" value="WD_REPEATS_2"/>
    <property type="match status" value="14"/>
</dbReference>
<dbReference type="InterPro" id="IPR019775">
    <property type="entry name" value="WD40_repeat_CS"/>
</dbReference>
<feature type="repeat" description="WD" evidence="3">
    <location>
        <begin position="1098"/>
        <end position="1145"/>
    </location>
</feature>
<evidence type="ECO:0000256" key="3">
    <source>
        <dbReference type="PROSITE-ProRule" id="PRU00221"/>
    </source>
</evidence>
<evidence type="ECO:0000256" key="1">
    <source>
        <dbReference type="ARBA" id="ARBA00022574"/>
    </source>
</evidence>
<dbReference type="InterPro" id="IPR020472">
    <property type="entry name" value="WD40_PAC1"/>
</dbReference>
<dbReference type="STRING" id="1109443.G4TP14"/>
<dbReference type="InterPro" id="IPR001680">
    <property type="entry name" value="WD40_rpt"/>
</dbReference>
<dbReference type="Gene3D" id="2.130.10.10">
    <property type="entry name" value="YVTN repeat-like/Quinoprotein amine dehydrogenase"/>
    <property type="match status" value="5"/>
</dbReference>
<dbReference type="Proteomes" id="UP000007148">
    <property type="component" value="Unassembled WGS sequence"/>
</dbReference>
<comment type="caution">
    <text evidence="6">The sequence shown here is derived from an EMBL/GenBank/DDBJ whole genome shotgun (WGS) entry which is preliminary data.</text>
</comment>
<organism evidence="6 7">
    <name type="scientific">Serendipita indica (strain DSM 11827)</name>
    <name type="common">Root endophyte fungus</name>
    <name type="synonym">Piriformospora indica</name>
    <dbReference type="NCBI Taxonomy" id="1109443"/>
    <lineage>
        <taxon>Eukaryota</taxon>
        <taxon>Fungi</taxon>
        <taxon>Dikarya</taxon>
        <taxon>Basidiomycota</taxon>
        <taxon>Agaricomycotina</taxon>
        <taxon>Agaricomycetes</taxon>
        <taxon>Sebacinales</taxon>
        <taxon>Serendipitaceae</taxon>
        <taxon>Serendipita</taxon>
    </lineage>
</organism>
<dbReference type="InterPro" id="IPR027417">
    <property type="entry name" value="P-loop_NTPase"/>
</dbReference>
<evidence type="ECO:0000313" key="7">
    <source>
        <dbReference type="Proteomes" id="UP000007148"/>
    </source>
</evidence>
<dbReference type="InterPro" id="IPR011047">
    <property type="entry name" value="Quinoprotein_ADH-like_sf"/>
</dbReference>
<feature type="repeat" description="WD" evidence="3">
    <location>
        <begin position="784"/>
        <end position="825"/>
    </location>
</feature>
<evidence type="ECO:0000256" key="4">
    <source>
        <dbReference type="SAM" id="MobiDB-lite"/>
    </source>
</evidence>
<feature type="compositionally biased region" description="Polar residues" evidence="4">
    <location>
        <begin position="8"/>
        <end position="25"/>
    </location>
</feature>
<feature type="repeat" description="WD" evidence="3">
    <location>
        <begin position="1055"/>
        <end position="1096"/>
    </location>
</feature>
<dbReference type="Pfam" id="PF24883">
    <property type="entry name" value="NPHP3_N"/>
    <property type="match status" value="1"/>
</dbReference>
<dbReference type="InterPro" id="IPR059179">
    <property type="entry name" value="MLKL-like_MCAfunc"/>
</dbReference>
<gene>
    <name evidence="6" type="ORF">PIIN_07012</name>
</gene>
<dbReference type="InterPro" id="IPR036322">
    <property type="entry name" value="WD40_repeat_dom_sf"/>
</dbReference>
<feature type="repeat" description="WD" evidence="3">
    <location>
        <begin position="1007"/>
        <end position="1053"/>
    </location>
</feature>
<evidence type="ECO:0000259" key="5">
    <source>
        <dbReference type="Pfam" id="PF24883"/>
    </source>
</evidence>
<dbReference type="Pfam" id="PF00400">
    <property type="entry name" value="WD40"/>
    <property type="match status" value="14"/>
</dbReference>
<dbReference type="Gene3D" id="3.40.50.300">
    <property type="entry name" value="P-loop containing nucleotide triphosphate hydrolases"/>
    <property type="match status" value="1"/>
</dbReference>
<dbReference type="CDD" id="cd00200">
    <property type="entry name" value="WD40"/>
    <property type="match status" value="2"/>
</dbReference>
<dbReference type="InterPro" id="IPR056884">
    <property type="entry name" value="NPHP3-like_N"/>
</dbReference>
<dbReference type="InParanoid" id="G4TP14"/>
<dbReference type="PROSITE" id="PS50294">
    <property type="entry name" value="WD_REPEATS_REGION"/>
    <property type="match status" value="13"/>
</dbReference>
<dbReference type="SMART" id="SM00320">
    <property type="entry name" value="WD40"/>
    <property type="match status" value="14"/>
</dbReference>
<dbReference type="InterPro" id="IPR015943">
    <property type="entry name" value="WD40/YVTN_repeat-like_dom_sf"/>
</dbReference>
<evidence type="ECO:0000256" key="2">
    <source>
        <dbReference type="ARBA" id="ARBA00022737"/>
    </source>
</evidence>
<reference evidence="6 7" key="1">
    <citation type="journal article" date="2011" name="PLoS Pathog.">
        <title>Endophytic Life Strategies Decoded by Genome and Transcriptome Analyses of the Mutualistic Root Symbiont Piriformospora indica.</title>
        <authorList>
            <person name="Zuccaro A."/>
            <person name="Lahrmann U."/>
            <person name="Guldener U."/>
            <person name="Langen G."/>
            <person name="Pfiffi S."/>
            <person name="Biedenkopf D."/>
            <person name="Wong P."/>
            <person name="Samans B."/>
            <person name="Grimm C."/>
            <person name="Basiewicz M."/>
            <person name="Murat C."/>
            <person name="Martin F."/>
            <person name="Kogel K.H."/>
        </authorList>
    </citation>
    <scope>NUCLEOTIDE SEQUENCE [LARGE SCALE GENOMIC DNA]</scope>
    <source>
        <strain evidence="6 7">DSM 11827</strain>
    </source>
</reference>
<feature type="repeat" description="WD" evidence="3">
    <location>
        <begin position="1319"/>
        <end position="1352"/>
    </location>
</feature>
<accession>G4TP14</accession>
<dbReference type="OrthoDB" id="538223at2759"/>
<feature type="repeat" description="WD" evidence="3">
    <location>
        <begin position="1147"/>
        <end position="1188"/>
    </location>
</feature>
<feature type="repeat" description="WD" evidence="3">
    <location>
        <begin position="1362"/>
        <end position="1403"/>
    </location>
</feature>
<protein>
    <submittedName>
        <fullName evidence="6">Related to WD40-repeat protein (Notchless protein)</fullName>
    </submittedName>
</protein>
<dbReference type="EMBL" id="CAFZ01000199">
    <property type="protein sequence ID" value="CCA73057.1"/>
    <property type="molecule type" value="Genomic_DNA"/>
</dbReference>
<name>G4TP14_SERID</name>
<feature type="repeat" description="WD" evidence="3">
    <location>
        <begin position="913"/>
        <end position="954"/>
    </location>
</feature>
<feature type="repeat" description="WD" evidence="3">
    <location>
        <begin position="870"/>
        <end position="911"/>
    </location>
</feature>
<dbReference type="PANTHER" id="PTHR19848">
    <property type="entry name" value="WD40 REPEAT PROTEIN"/>
    <property type="match status" value="1"/>
</dbReference>
<dbReference type="PROSITE" id="PS00678">
    <property type="entry name" value="WD_REPEATS_1"/>
    <property type="match status" value="7"/>
</dbReference>
<keyword evidence="1 3" id="KW-0853">WD repeat</keyword>
<feature type="repeat" description="WD" evidence="3">
    <location>
        <begin position="1233"/>
        <end position="1274"/>
    </location>
</feature>
<sequence>MSSREHTTFTNKTLNPQVSSSSTGRPSHKRTQAYNVASLGLDLVANVAEASDILAPLKAACRATKTILDVMLSINDNHEDWINLAQRLKEYTSSLEEQVALFEADPLKDTVVNNPVRRPLILYAETLDKLYILVANLKEKPSRSKFGFLRAISKVKIDAGEIRRLNQEIEDRHRQFMNALGLFTALHVQTIEQNTKTTKANVETLLTDVDANAILQLPMVAFAASSVHTPCLQGTRQAVLEAIWRWAADDMSDKPIFWLCDIAGSGKSSVAMSTVASWRAEGLLGGQFFFSMASADASTTEKFCSTMAKEIAHHIPELAPQVAKAVKRHPAIMRSPFGEQFRTLVTGPLHHRQQRVIFVLDAIDECKSGSQRKELIDTLAAATRETPNLKVFITSRPDPVLEAVLQQLSIKYKLEDRLHDVKHPDNISDIAIYIHHSLYGILPQDKRQRLVEKANGLFIWASTACRMLTSKFNLSSPEDTYDRLISMNQTGVIDDVYDLVFERTNSEQGSILCAMLALLVAAFEPLDIGDLEDLLKHARVRGSAKALVQTLGSVLVEDQKTGLIHFRHPTLVEYLRRRCVRETVDTTKKVFIDIANAHGQAASWCLKCLQSPTDGLKFNICQLESSFYLNRDITDLGARVSKFISRRLRYASSHWLFHMARTNDDWQHTLSNGVIYVIQSPHVLYWIEILSVTGGVTRAIAGLRGVTGHRGLAEETRRSMTEIRRFIMAFLVPIRDSAPHIYISALPFTPKQSKLHIEGLKVHSNTLVVTQGLEEAYPGLPRALESHIASIYTVAFSPDGSRIVSGSKDSGIQLWDADTGQPLGRPFKANNGFIHSVAFSPDGSRIVSGSDNTLIRLWDADTGQPWGEPLRGHTSTVYAVEFSPDGLRIVSCSADATIRIWDADTGQPLGDPLRGHASAVNDVTFSPDGRRIVSCSEDKTIRLWDAHTGQPLGEPLYGHESVVYTVAFSPDGSQIVSGSGPPLLSRSGDCTIRVWDSLTGRPLGDPLRGHSCAVRAVIFSPDGSKIVSASGQLWGWDNTIRLWDVATGRPLREPLRGHKSCVSSVAFSPDGSQIVSGSWDATIRLWDACSGQPLGEPSQGHESNVNAIAFSPDGSQIVSGSGTIFGSSENTIRLWNAATGQPLGEPFRHHQRSVNAVAFSPDGTRVASGSEDKTIRVWDAVTGQSLGEPLQGHEESVKSVVFSPDGLRIVSGSLDQTVRVWDTITGQPLGEPLREHEGSVNAVGFSPDGLRIVSGSHDKTVRLWDAVAGRPLGEPLRGHERDVYSVSFSPDGSQIVSGSEDHTIRLWNAHTGQPLGEPLHGHTSGVLTVAFAPDTLRLVSGSRDHSIRLWDVVTRQPFGKPLQGHEGSVNAVAFSPDGSQIVSGSNDKTIRLWNSNTGANVNNSTKDGQEPLYPGLSDELPGIPLEIHIPGFKQCSLLHDGWVQSSGKLLFWVPPGNRHGLQYPHLLTIPTSSPLRATRLDFTRFQCGSSWTTVRNNAH</sequence>
<dbReference type="HOGENOM" id="CLU_000288_6_3_1"/>
<keyword evidence="2" id="KW-0677">Repeat</keyword>
<dbReference type="PANTHER" id="PTHR19848:SF8">
    <property type="entry name" value="F-BOX AND WD REPEAT DOMAIN CONTAINING 7"/>
    <property type="match status" value="1"/>
</dbReference>
<feature type="region of interest" description="Disordered" evidence="4">
    <location>
        <begin position="1"/>
        <end position="29"/>
    </location>
</feature>
<dbReference type="SUPFAM" id="SSF50998">
    <property type="entry name" value="Quinoprotein alcohol dehydrogenase-like"/>
    <property type="match status" value="1"/>
</dbReference>
<keyword evidence="7" id="KW-1185">Reference proteome</keyword>
<dbReference type="eggNOG" id="KOG4155">
    <property type="taxonomic scope" value="Eukaryota"/>
</dbReference>
<feature type="repeat" description="WD" evidence="3">
    <location>
        <begin position="1190"/>
        <end position="1231"/>
    </location>
</feature>
<dbReference type="SUPFAM" id="SSF50978">
    <property type="entry name" value="WD40 repeat-like"/>
    <property type="match status" value="1"/>
</dbReference>
<dbReference type="CDD" id="cd21037">
    <property type="entry name" value="MLKL_NTD"/>
    <property type="match status" value="1"/>
</dbReference>
<feature type="repeat" description="WD" evidence="3">
    <location>
        <begin position="956"/>
        <end position="1005"/>
    </location>
</feature>
<dbReference type="PRINTS" id="PR00320">
    <property type="entry name" value="GPROTEINBRPT"/>
</dbReference>
<feature type="domain" description="Nephrocystin 3-like N-terminal" evidence="5">
    <location>
        <begin position="240"/>
        <end position="396"/>
    </location>
</feature>
<evidence type="ECO:0000313" key="6">
    <source>
        <dbReference type="EMBL" id="CCA73057.1"/>
    </source>
</evidence>
<feature type="repeat" description="WD" evidence="3">
    <location>
        <begin position="827"/>
        <end position="864"/>
    </location>
</feature>
<dbReference type="SUPFAM" id="SSF52540">
    <property type="entry name" value="P-loop containing nucleoside triphosphate hydrolases"/>
    <property type="match status" value="1"/>
</dbReference>
<feature type="repeat" description="WD" evidence="3">
    <location>
        <begin position="1276"/>
        <end position="1317"/>
    </location>
</feature>
<proteinExistence type="predicted"/>